<feature type="transmembrane region" description="Helical" evidence="1">
    <location>
        <begin position="95"/>
        <end position="113"/>
    </location>
</feature>
<feature type="transmembrane region" description="Helical" evidence="1">
    <location>
        <begin position="7"/>
        <end position="26"/>
    </location>
</feature>
<feature type="transmembrane region" description="Helical" evidence="1">
    <location>
        <begin position="72"/>
        <end position="89"/>
    </location>
</feature>
<keyword evidence="1" id="KW-0472">Membrane</keyword>
<dbReference type="PANTHER" id="PTHR22911">
    <property type="entry name" value="ACYL-MALONYL CONDENSING ENZYME-RELATED"/>
    <property type="match status" value="1"/>
</dbReference>
<feature type="transmembrane region" description="Helical" evidence="1">
    <location>
        <begin position="178"/>
        <end position="201"/>
    </location>
</feature>
<dbReference type="EMBL" id="JAHCDA010000001">
    <property type="protein sequence ID" value="MBS7809861.1"/>
    <property type="molecule type" value="Genomic_DNA"/>
</dbReference>
<evidence type="ECO:0000256" key="1">
    <source>
        <dbReference type="SAM" id="Phobius"/>
    </source>
</evidence>
<name>A0ABS5Q9H6_9PROT</name>
<feature type="transmembrane region" description="Helical" evidence="1">
    <location>
        <begin position="32"/>
        <end position="51"/>
    </location>
</feature>
<evidence type="ECO:0000313" key="3">
    <source>
        <dbReference type="EMBL" id="MBS7809861.1"/>
    </source>
</evidence>
<organism evidence="3 4">
    <name type="scientific">Roseococcus pinisoli</name>
    <dbReference type="NCBI Taxonomy" id="2835040"/>
    <lineage>
        <taxon>Bacteria</taxon>
        <taxon>Pseudomonadati</taxon>
        <taxon>Pseudomonadota</taxon>
        <taxon>Alphaproteobacteria</taxon>
        <taxon>Acetobacterales</taxon>
        <taxon>Roseomonadaceae</taxon>
        <taxon>Roseococcus</taxon>
    </lineage>
</organism>
<keyword evidence="4" id="KW-1185">Reference proteome</keyword>
<feature type="transmembrane region" description="Helical" evidence="1">
    <location>
        <begin position="122"/>
        <end position="141"/>
    </location>
</feature>
<sequence length="290" mass="30692">MTLQGVFLQLCALMIFVVMDTTLKLMTSNFSVLQIIWGRFFFSFLTVALLLRLTSGRLPLRSRAPGLQAARSALLLCSSLIFTSALAHIPLVDATAVGFASPLITVALAAIFLREAVSARRWLGVGIGFLGVLVALRPPFLTGAPLHWAYLLPLATATMFGFYQILTRKLSTVDDSRVTILHTGMTAGAIATLSLPFVYVAPTALEWTALIAVGVLGGISHGLLVLAYARAPASLLAPLSYTQLIWASVAGVLVFGDWPDAVTLVGAAIIAAGGVLIALPQRPRNGLPKA</sequence>
<feature type="domain" description="EamA" evidence="2">
    <location>
        <begin position="5"/>
        <end position="136"/>
    </location>
</feature>
<proteinExistence type="predicted"/>
<evidence type="ECO:0000259" key="2">
    <source>
        <dbReference type="Pfam" id="PF00892"/>
    </source>
</evidence>
<feature type="transmembrane region" description="Helical" evidence="1">
    <location>
        <begin position="207"/>
        <end position="228"/>
    </location>
</feature>
<feature type="transmembrane region" description="Helical" evidence="1">
    <location>
        <begin position="235"/>
        <end position="255"/>
    </location>
</feature>
<feature type="transmembrane region" description="Helical" evidence="1">
    <location>
        <begin position="261"/>
        <end position="279"/>
    </location>
</feature>
<comment type="caution">
    <text evidence="3">The sequence shown here is derived from an EMBL/GenBank/DDBJ whole genome shotgun (WGS) entry which is preliminary data.</text>
</comment>
<dbReference type="Pfam" id="PF00892">
    <property type="entry name" value="EamA"/>
    <property type="match status" value="2"/>
</dbReference>
<gene>
    <name evidence="3" type="ORF">KHU32_02855</name>
</gene>
<dbReference type="RefSeq" id="WP_213668521.1">
    <property type="nucleotide sequence ID" value="NZ_JAHCDA010000001.1"/>
</dbReference>
<dbReference type="InterPro" id="IPR000620">
    <property type="entry name" value="EamA_dom"/>
</dbReference>
<dbReference type="SUPFAM" id="SSF103481">
    <property type="entry name" value="Multidrug resistance efflux transporter EmrE"/>
    <property type="match status" value="2"/>
</dbReference>
<feature type="transmembrane region" description="Helical" evidence="1">
    <location>
        <begin position="147"/>
        <end position="166"/>
    </location>
</feature>
<reference evidence="3 4" key="1">
    <citation type="submission" date="2021-05" db="EMBL/GenBank/DDBJ databases">
        <title>Roseococcus sp. XZZS9, whole genome shotgun sequencing project.</title>
        <authorList>
            <person name="Zhao G."/>
            <person name="Shen L."/>
        </authorList>
    </citation>
    <scope>NUCLEOTIDE SEQUENCE [LARGE SCALE GENOMIC DNA]</scope>
    <source>
        <strain evidence="3 4">XZZS9</strain>
    </source>
</reference>
<dbReference type="Proteomes" id="UP000766336">
    <property type="component" value="Unassembled WGS sequence"/>
</dbReference>
<dbReference type="PANTHER" id="PTHR22911:SF103">
    <property type="entry name" value="BLR2811 PROTEIN"/>
    <property type="match status" value="1"/>
</dbReference>
<accession>A0ABS5Q9H6</accession>
<dbReference type="Gene3D" id="1.10.3730.20">
    <property type="match status" value="1"/>
</dbReference>
<keyword evidence="1" id="KW-0812">Transmembrane</keyword>
<evidence type="ECO:0000313" key="4">
    <source>
        <dbReference type="Proteomes" id="UP000766336"/>
    </source>
</evidence>
<feature type="domain" description="EamA" evidence="2">
    <location>
        <begin position="148"/>
        <end position="278"/>
    </location>
</feature>
<keyword evidence="1" id="KW-1133">Transmembrane helix</keyword>
<dbReference type="InterPro" id="IPR037185">
    <property type="entry name" value="EmrE-like"/>
</dbReference>
<protein>
    <submittedName>
        <fullName evidence="3">DMT family transporter</fullName>
    </submittedName>
</protein>